<sequence>MTLKPSPLRRCPLNQGICMIKISSAICRGLPCRKSGRILLGPGLKVLRSQPMTVMERRGKDHDRTTLFMKKIHHPDRHCGKT</sequence>
<keyword evidence="2" id="KW-1185">Reference proteome</keyword>
<organism evidence="1 2">
    <name type="scientific">Nephila pilipes</name>
    <name type="common">Giant wood spider</name>
    <name type="synonym">Nephila maculata</name>
    <dbReference type="NCBI Taxonomy" id="299642"/>
    <lineage>
        <taxon>Eukaryota</taxon>
        <taxon>Metazoa</taxon>
        <taxon>Ecdysozoa</taxon>
        <taxon>Arthropoda</taxon>
        <taxon>Chelicerata</taxon>
        <taxon>Arachnida</taxon>
        <taxon>Araneae</taxon>
        <taxon>Araneomorphae</taxon>
        <taxon>Entelegynae</taxon>
        <taxon>Araneoidea</taxon>
        <taxon>Nephilidae</taxon>
        <taxon>Nephila</taxon>
    </lineage>
</organism>
<protein>
    <submittedName>
        <fullName evidence="1">Uncharacterized protein</fullName>
    </submittedName>
</protein>
<dbReference type="AlphaFoldDB" id="A0A8X6TFQ9"/>
<accession>A0A8X6TFQ9</accession>
<evidence type="ECO:0000313" key="2">
    <source>
        <dbReference type="Proteomes" id="UP000887013"/>
    </source>
</evidence>
<dbReference type="Proteomes" id="UP000887013">
    <property type="component" value="Unassembled WGS sequence"/>
</dbReference>
<proteinExistence type="predicted"/>
<comment type="caution">
    <text evidence="1">The sequence shown here is derived from an EMBL/GenBank/DDBJ whole genome shotgun (WGS) entry which is preliminary data.</text>
</comment>
<reference evidence="1" key="1">
    <citation type="submission" date="2020-08" db="EMBL/GenBank/DDBJ databases">
        <title>Multicomponent nature underlies the extraordinary mechanical properties of spider dragline silk.</title>
        <authorList>
            <person name="Kono N."/>
            <person name="Nakamura H."/>
            <person name="Mori M."/>
            <person name="Yoshida Y."/>
            <person name="Ohtoshi R."/>
            <person name="Malay A.D."/>
            <person name="Moran D.A.P."/>
            <person name="Tomita M."/>
            <person name="Numata K."/>
            <person name="Arakawa K."/>
        </authorList>
    </citation>
    <scope>NUCLEOTIDE SEQUENCE</scope>
</reference>
<name>A0A8X6TFQ9_NEPPI</name>
<evidence type="ECO:0000313" key="1">
    <source>
        <dbReference type="EMBL" id="GFT04381.1"/>
    </source>
</evidence>
<gene>
    <name evidence="1" type="ORF">NPIL_451701</name>
</gene>
<dbReference type="OrthoDB" id="10409921at2759"/>
<dbReference type="EMBL" id="BMAW01056117">
    <property type="protein sequence ID" value="GFT04381.1"/>
    <property type="molecule type" value="Genomic_DNA"/>
</dbReference>